<dbReference type="EMBL" id="JAQQWE010000009">
    <property type="protein sequence ID" value="KAK7941488.1"/>
    <property type="molecule type" value="Genomic_DNA"/>
</dbReference>
<protein>
    <submittedName>
        <fullName evidence="7">MFS general substrate transporter</fullName>
    </submittedName>
</protein>
<dbReference type="PANTHER" id="PTHR23507:SF1">
    <property type="entry name" value="FI18259P1-RELATED"/>
    <property type="match status" value="1"/>
</dbReference>
<feature type="transmembrane region" description="Helical" evidence="6">
    <location>
        <begin position="346"/>
        <end position="370"/>
    </location>
</feature>
<keyword evidence="8" id="KW-1185">Reference proteome</keyword>
<keyword evidence="2 6" id="KW-0812">Transmembrane</keyword>
<comment type="subcellular location">
    <subcellularLocation>
        <location evidence="1">Membrane</location>
        <topology evidence="1">Multi-pass membrane protein</topology>
    </subcellularLocation>
</comment>
<feature type="transmembrane region" description="Helical" evidence="6">
    <location>
        <begin position="448"/>
        <end position="468"/>
    </location>
</feature>
<evidence type="ECO:0000313" key="7">
    <source>
        <dbReference type="EMBL" id="KAK7941488.1"/>
    </source>
</evidence>
<feature type="transmembrane region" description="Helical" evidence="6">
    <location>
        <begin position="213"/>
        <end position="237"/>
    </location>
</feature>
<dbReference type="RefSeq" id="XP_066694240.1">
    <property type="nucleotide sequence ID" value="XM_066850097.1"/>
</dbReference>
<feature type="transmembrane region" description="Helical" evidence="6">
    <location>
        <begin position="480"/>
        <end position="504"/>
    </location>
</feature>
<feature type="transmembrane region" description="Helical" evidence="6">
    <location>
        <begin position="50"/>
        <end position="71"/>
    </location>
</feature>
<feature type="region of interest" description="Disordered" evidence="5">
    <location>
        <begin position="1"/>
        <end position="43"/>
    </location>
</feature>
<evidence type="ECO:0000256" key="5">
    <source>
        <dbReference type="SAM" id="MobiDB-lite"/>
    </source>
</evidence>
<reference evidence="7 8" key="1">
    <citation type="submission" date="2023-01" db="EMBL/GenBank/DDBJ databases">
        <title>Analysis of 21 Apiospora genomes using comparative genomics revels a genus with tremendous synthesis potential of carbohydrate active enzymes and secondary metabolites.</title>
        <authorList>
            <person name="Sorensen T."/>
        </authorList>
    </citation>
    <scope>NUCLEOTIDE SEQUENCE [LARGE SCALE GENOMIC DNA]</scope>
    <source>
        <strain evidence="7 8">CBS 24483</strain>
    </source>
</reference>
<feature type="transmembrane region" description="Helical" evidence="6">
    <location>
        <begin position="243"/>
        <end position="263"/>
    </location>
</feature>
<evidence type="ECO:0000256" key="4">
    <source>
        <dbReference type="ARBA" id="ARBA00023136"/>
    </source>
</evidence>
<evidence type="ECO:0000256" key="6">
    <source>
        <dbReference type="SAM" id="Phobius"/>
    </source>
</evidence>
<evidence type="ECO:0000313" key="8">
    <source>
        <dbReference type="Proteomes" id="UP001391051"/>
    </source>
</evidence>
<proteinExistence type="predicted"/>
<dbReference type="Gene3D" id="1.20.1250.20">
    <property type="entry name" value="MFS general substrate transporter like domains"/>
    <property type="match status" value="1"/>
</dbReference>
<feature type="transmembrane region" description="Helical" evidence="6">
    <location>
        <begin position="415"/>
        <end position="436"/>
    </location>
</feature>
<dbReference type="Proteomes" id="UP001391051">
    <property type="component" value="Unassembled WGS sequence"/>
</dbReference>
<keyword evidence="4 6" id="KW-0472">Membrane</keyword>
<evidence type="ECO:0000256" key="2">
    <source>
        <dbReference type="ARBA" id="ARBA00022692"/>
    </source>
</evidence>
<dbReference type="SUPFAM" id="SSF103473">
    <property type="entry name" value="MFS general substrate transporter"/>
    <property type="match status" value="1"/>
</dbReference>
<keyword evidence="3 6" id="KW-1133">Transmembrane helix</keyword>
<dbReference type="GeneID" id="92083159"/>
<evidence type="ECO:0000256" key="3">
    <source>
        <dbReference type="ARBA" id="ARBA00022989"/>
    </source>
</evidence>
<accession>A0ABR1PWT7</accession>
<dbReference type="PANTHER" id="PTHR23507">
    <property type="entry name" value="ZGC:174356"/>
    <property type="match status" value="1"/>
</dbReference>
<evidence type="ECO:0000256" key="1">
    <source>
        <dbReference type="ARBA" id="ARBA00004141"/>
    </source>
</evidence>
<organism evidence="7 8">
    <name type="scientific">Apiospora aurea</name>
    <dbReference type="NCBI Taxonomy" id="335848"/>
    <lineage>
        <taxon>Eukaryota</taxon>
        <taxon>Fungi</taxon>
        <taxon>Dikarya</taxon>
        <taxon>Ascomycota</taxon>
        <taxon>Pezizomycotina</taxon>
        <taxon>Sordariomycetes</taxon>
        <taxon>Xylariomycetidae</taxon>
        <taxon>Amphisphaeriales</taxon>
        <taxon>Apiosporaceae</taxon>
        <taxon>Apiospora</taxon>
    </lineage>
</organism>
<feature type="transmembrane region" description="Helical" evidence="6">
    <location>
        <begin position="391"/>
        <end position="409"/>
    </location>
</feature>
<feature type="transmembrane region" description="Helical" evidence="6">
    <location>
        <begin position="315"/>
        <end position="340"/>
    </location>
</feature>
<feature type="transmembrane region" description="Helical" evidence="6">
    <location>
        <begin position="147"/>
        <end position="172"/>
    </location>
</feature>
<name>A0ABR1PWT7_9PEZI</name>
<dbReference type="InterPro" id="IPR036259">
    <property type="entry name" value="MFS_trans_sf"/>
</dbReference>
<feature type="compositionally biased region" description="Basic and acidic residues" evidence="5">
    <location>
        <begin position="1"/>
        <end position="10"/>
    </location>
</feature>
<dbReference type="InterPro" id="IPR011701">
    <property type="entry name" value="MFS"/>
</dbReference>
<sequence length="506" mass="54054">MTTKRPDLRHSVVAVAVDEEPDAERRPLLSRSSSSGTPPSAKRLARTPRLQVYLLFAVVAGLDSTIFMLSLPLTRVYESITCYQWYAVEQPGVYPDPHSVPEDMCKIGPVQEKLAMMRGLEFFFMAAPGSLNSPKHRTANQWGRRPVLRLCVLGLVAAVTEVLLVCQLWRFVPLQFVWVGWLLTFVGGGAAVLNSTVFAMLAEMVEEKDRATVFLQLNIAILTAQLISTPTTAALMARFGATVPIVFGFSVGILSSILALLVPETRSSRPICKPGEVLGVDTSPSEPPPETDKSGALSVIFQTLSRVGSLFRSPALLALLGTLFIDTFTSTTSVFVVQYISAKFALTIAAAGSLITIKAIVAIVFFLVLVPAAKSSLQGRWYLSPKTSDLWLARAMIACSPVGLVLMALSPNLVIMAAGMVLVALSGGSTSPVRSVATGLVEPSQLSLLYGVINVTQGVATLVAAPLLSELFGVGLRWGAGWVALPFAVAAALSLVSCLAIWLIKP</sequence>
<dbReference type="Pfam" id="PF07690">
    <property type="entry name" value="MFS_1"/>
    <property type="match status" value="1"/>
</dbReference>
<feature type="transmembrane region" description="Helical" evidence="6">
    <location>
        <begin position="178"/>
        <end position="201"/>
    </location>
</feature>
<feature type="compositionally biased region" description="Low complexity" evidence="5">
    <location>
        <begin position="29"/>
        <end position="40"/>
    </location>
</feature>
<gene>
    <name evidence="7" type="ORF">PG986_013875</name>
</gene>
<comment type="caution">
    <text evidence="7">The sequence shown here is derived from an EMBL/GenBank/DDBJ whole genome shotgun (WGS) entry which is preliminary data.</text>
</comment>